<feature type="domain" description="Lipocalin/cytosolic fatty-acid binding" evidence="3">
    <location>
        <begin position="27"/>
        <end position="167"/>
    </location>
</feature>
<name>A0ABY0ICU7_9BACT</name>
<reference evidence="5" key="1">
    <citation type="journal article" date="2019" name="Int. J. Syst. Evol. Microbiol.">
        <title>Halobacteriovorax valvorus sp. nov., a novel prokaryotic predator isolated from coastal seawater of China.</title>
        <authorList>
            <person name="Chen M.-X."/>
        </authorList>
    </citation>
    <scope>NUCLEOTIDE SEQUENCE [LARGE SCALE GENOMIC DNA]</scope>
    <source>
        <strain evidence="5">BL9</strain>
    </source>
</reference>
<proteinExistence type="inferred from homology"/>
<dbReference type="SUPFAM" id="SSF50814">
    <property type="entry name" value="Lipocalins"/>
    <property type="match status" value="1"/>
</dbReference>
<protein>
    <recommendedName>
        <fullName evidence="3">Lipocalin/cytosolic fatty-acid binding domain-containing protein</fullName>
    </recommendedName>
</protein>
<gene>
    <name evidence="4" type="ORF">DAY19_10895</name>
</gene>
<dbReference type="PROSITE" id="PS51257">
    <property type="entry name" value="PROKAR_LIPOPROTEIN"/>
    <property type="match status" value="1"/>
</dbReference>
<evidence type="ECO:0000313" key="4">
    <source>
        <dbReference type="EMBL" id="RZF20487.1"/>
    </source>
</evidence>
<comment type="caution">
    <text evidence="4">The sequence shown here is derived from an EMBL/GenBank/DDBJ whole genome shotgun (WGS) entry which is preliminary data.</text>
</comment>
<dbReference type="EMBL" id="QDKL01000003">
    <property type="protein sequence ID" value="RZF20487.1"/>
    <property type="molecule type" value="Genomic_DNA"/>
</dbReference>
<dbReference type="Proteomes" id="UP000443582">
    <property type="component" value="Unassembled WGS sequence"/>
</dbReference>
<keyword evidence="2" id="KW-0732">Signal</keyword>
<sequence>MKLFTLISFLFLVSCSSTTYNKTVDYVDINRFMGKWYVLSARATFLEEGAHNSLEIYTWNKEKQRIDIDFSFNEDSFEGELKEIPQKAWIINKETNAHWEVSPFWPLYFDYLVIAMDPDYQWVAIGVPDEKYLWIMARDWRNPEPIIKKVTRKVSELGYSVKDLVDVNHKWD</sequence>
<feature type="chain" id="PRO_5045016672" description="Lipocalin/cytosolic fatty-acid binding domain-containing protein" evidence="2">
    <location>
        <begin position="22"/>
        <end position="172"/>
    </location>
</feature>
<evidence type="ECO:0000259" key="3">
    <source>
        <dbReference type="Pfam" id="PF08212"/>
    </source>
</evidence>
<feature type="signal peptide" evidence="2">
    <location>
        <begin position="1"/>
        <end position="21"/>
    </location>
</feature>
<dbReference type="PIRSF" id="PIRSF036893">
    <property type="entry name" value="Lipocalin_ApoD"/>
    <property type="match status" value="1"/>
</dbReference>
<dbReference type="Pfam" id="PF08212">
    <property type="entry name" value="Lipocalin_2"/>
    <property type="match status" value="1"/>
</dbReference>
<evidence type="ECO:0000256" key="2">
    <source>
        <dbReference type="PIRNR" id="PIRNR036893"/>
    </source>
</evidence>
<dbReference type="InterPro" id="IPR012674">
    <property type="entry name" value="Calycin"/>
</dbReference>
<dbReference type="RefSeq" id="WP_115362344.1">
    <property type="nucleotide sequence ID" value="NZ_QDKL01000003.1"/>
</dbReference>
<keyword evidence="5" id="KW-1185">Reference proteome</keyword>
<organism evidence="4 5">
    <name type="scientific">Halobacteriovorax vibrionivorans</name>
    <dbReference type="NCBI Taxonomy" id="2152716"/>
    <lineage>
        <taxon>Bacteria</taxon>
        <taxon>Pseudomonadati</taxon>
        <taxon>Bdellovibrionota</taxon>
        <taxon>Bacteriovoracia</taxon>
        <taxon>Bacteriovoracales</taxon>
        <taxon>Halobacteriovoraceae</taxon>
        <taxon>Halobacteriovorax</taxon>
    </lineage>
</organism>
<dbReference type="CDD" id="cd19438">
    <property type="entry name" value="lipocalin_Blc-like"/>
    <property type="match status" value="1"/>
</dbReference>
<dbReference type="PANTHER" id="PTHR10612">
    <property type="entry name" value="APOLIPOPROTEIN D"/>
    <property type="match status" value="1"/>
</dbReference>
<evidence type="ECO:0000256" key="1">
    <source>
        <dbReference type="ARBA" id="ARBA00006889"/>
    </source>
</evidence>
<dbReference type="InterPro" id="IPR047202">
    <property type="entry name" value="Lipocalin_Blc-like_dom"/>
</dbReference>
<comment type="similarity">
    <text evidence="1 2">Belongs to the calycin superfamily. Lipocalin family.</text>
</comment>
<accession>A0ABY0ICU7</accession>
<dbReference type="Gene3D" id="2.40.128.20">
    <property type="match status" value="1"/>
</dbReference>
<evidence type="ECO:0000313" key="5">
    <source>
        <dbReference type="Proteomes" id="UP000443582"/>
    </source>
</evidence>
<dbReference type="InterPro" id="IPR022271">
    <property type="entry name" value="Lipocalin_ApoD"/>
</dbReference>
<dbReference type="InterPro" id="IPR000566">
    <property type="entry name" value="Lipocln_cytosolic_FA-bd_dom"/>
</dbReference>
<dbReference type="PANTHER" id="PTHR10612:SF34">
    <property type="entry name" value="APOLIPOPROTEIN D"/>
    <property type="match status" value="1"/>
</dbReference>